<dbReference type="RefSeq" id="XP_044545730.1">
    <property type="nucleotide sequence ID" value="XM_044698147.1"/>
</dbReference>
<dbReference type="Pfam" id="PF01436">
    <property type="entry name" value="NHL"/>
    <property type="match status" value="1"/>
</dbReference>
<evidence type="ECO:0000313" key="8">
    <source>
        <dbReference type="Proteomes" id="UP000816034"/>
    </source>
</evidence>
<sequence length="801" mass="91524">MSTTGLARNCSICLEEEDEFIDATHCCSSCLFPKEQDIKTSQNPYFCPLHAKRHSKNNHGHSVVNIATPSRNSTPQTPSDPIQVTITTNSHILPNLVNNENSSPTLSASSSSQNNNINSPILSTSTSGSFSFSNNGHVTNHSPTAVNSIFGVPTCSLHQCPINVYCRNCEKLICAACALDKPHRGHSSDLLSTIEKEEKEKFKIQLSSLKESIKSWEQVFSAKDEDLRKELKCIEMKKIELKDELDQIFEILRDVLKQRQEELHSNIDKLCEKNCKLIEKIFEMKDETNETLAYFHNVDEMNGYEFMEKRMNQFKKAMYSFEHLKSQFESIGKLEQLHDMKLVNISSPIEAINNQIQNMGDVLMFEYTPIDPQSCKILEMQKIQNQIWKCKQVLSFTLVLRAKDNEKHTENKKLEGSYSLIPLINCFIETQDGMVLSRCSSIKEKNPEEFDNKEFQIEIQIPEFRDLTHLRLVVMIDRKRTRNKQLCQHIFQSPFNLRVSKDDGPKHATVLSDHHYIQTIGSFQIPSSKEGLFNMPNDVKISLKRGLIFVTDYMNKRIQAFNTNTKTFKFKINTNDRPKHLAIDSVDDSVVVSCDDHCIYKYSIESKKLIWKLGTSKQAGSSAQQFNSPYGLVVDEMDGNVFICDCLNHRIQVYSREGKFLYMFGNNGAQNVQFNGPFAIDINNMGRLVIADYWNQRIVVVSKKGDCCFHVFGGGGGWQSGNVELGHPIGVVVDKRNGNMMVCDEENLRVQYFSPQGEYLRTFQPTSEEQGFGKPFRMCFNSLTGEVFIVDCSQHRIQVYK</sequence>
<dbReference type="SUPFAM" id="SSF101898">
    <property type="entry name" value="NHL repeat"/>
    <property type="match status" value="1"/>
</dbReference>
<keyword evidence="2" id="KW-0862">Zinc</keyword>
<dbReference type="InterPro" id="IPR001258">
    <property type="entry name" value="NHL_repeat"/>
</dbReference>
<dbReference type="GeneID" id="68100561"/>
<feature type="repeat" description="NHL" evidence="3">
    <location>
        <begin position="664"/>
        <end position="704"/>
    </location>
</feature>
<gene>
    <name evidence="7" type="ORF">C9374_008107</name>
</gene>
<dbReference type="PROSITE" id="PS50119">
    <property type="entry name" value="ZF_BBOX"/>
    <property type="match status" value="1"/>
</dbReference>
<protein>
    <recommendedName>
        <fullName evidence="6">B box-type domain-containing protein</fullName>
    </recommendedName>
</protein>
<evidence type="ECO:0000256" key="5">
    <source>
        <dbReference type="SAM" id="MobiDB-lite"/>
    </source>
</evidence>
<evidence type="ECO:0000256" key="4">
    <source>
        <dbReference type="SAM" id="Coils"/>
    </source>
</evidence>
<keyword evidence="1" id="KW-0677">Repeat</keyword>
<evidence type="ECO:0000256" key="1">
    <source>
        <dbReference type="ARBA" id="ARBA00022737"/>
    </source>
</evidence>
<proteinExistence type="predicted"/>
<dbReference type="SUPFAM" id="SSF57845">
    <property type="entry name" value="B-box zinc-binding domain"/>
    <property type="match status" value="1"/>
</dbReference>
<feature type="domain" description="B box-type" evidence="6">
    <location>
        <begin position="155"/>
        <end position="191"/>
    </location>
</feature>
<dbReference type="GO" id="GO:0000209">
    <property type="term" value="P:protein polyubiquitination"/>
    <property type="evidence" value="ECO:0007669"/>
    <property type="project" value="TreeGrafter"/>
</dbReference>
<keyword evidence="4" id="KW-0175">Coiled coil</keyword>
<name>A0AA88GH67_NAELO</name>
<comment type="caution">
    <text evidence="7">The sequence shown here is derived from an EMBL/GenBank/DDBJ whole genome shotgun (WGS) entry which is preliminary data.</text>
</comment>
<dbReference type="CDD" id="cd05819">
    <property type="entry name" value="NHL"/>
    <property type="match status" value="1"/>
</dbReference>
<dbReference type="SMART" id="SM00336">
    <property type="entry name" value="BBOX"/>
    <property type="match status" value="1"/>
</dbReference>
<dbReference type="AlphaFoldDB" id="A0AA88GH67"/>
<keyword evidence="2" id="KW-0479">Metal-binding</keyword>
<keyword evidence="8" id="KW-1185">Reference proteome</keyword>
<dbReference type="PANTHER" id="PTHR24104:SF47">
    <property type="entry name" value="E3 UBIQUITIN-PROTEIN LIGASE NHLRC1"/>
    <property type="match status" value="1"/>
</dbReference>
<dbReference type="PANTHER" id="PTHR24104">
    <property type="entry name" value="E3 UBIQUITIN-PROTEIN LIGASE NHLRC1-RELATED"/>
    <property type="match status" value="1"/>
</dbReference>
<dbReference type="GO" id="GO:0061630">
    <property type="term" value="F:ubiquitin protein ligase activity"/>
    <property type="evidence" value="ECO:0007669"/>
    <property type="project" value="TreeGrafter"/>
</dbReference>
<dbReference type="Pfam" id="PF00643">
    <property type="entry name" value="zf-B_box"/>
    <property type="match status" value="1"/>
</dbReference>
<keyword evidence="2" id="KW-0863">Zinc-finger</keyword>
<feature type="region of interest" description="Disordered" evidence="5">
    <location>
        <begin position="94"/>
        <end position="120"/>
    </location>
</feature>
<accession>A0AA88GH67</accession>
<feature type="coiled-coil region" evidence="4">
    <location>
        <begin position="199"/>
        <end position="273"/>
    </location>
</feature>
<evidence type="ECO:0000256" key="2">
    <source>
        <dbReference type="PROSITE-ProRule" id="PRU00024"/>
    </source>
</evidence>
<dbReference type="GO" id="GO:0008270">
    <property type="term" value="F:zinc ion binding"/>
    <property type="evidence" value="ECO:0007669"/>
    <property type="project" value="UniProtKB-KW"/>
</dbReference>
<organism evidence="7 8">
    <name type="scientific">Naegleria lovaniensis</name>
    <name type="common">Amoeba</name>
    <dbReference type="NCBI Taxonomy" id="51637"/>
    <lineage>
        <taxon>Eukaryota</taxon>
        <taxon>Discoba</taxon>
        <taxon>Heterolobosea</taxon>
        <taxon>Tetramitia</taxon>
        <taxon>Eutetramitia</taxon>
        <taxon>Vahlkampfiidae</taxon>
        <taxon>Naegleria</taxon>
    </lineage>
</organism>
<dbReference type="InterPro" id="IPR000315">
    <property type="entry name" value="Znf_B-box"/>
</dbReference>
<evidence type="ECO:0000256" key="3">
    <source>
        <dbReference type="PROSITE-ProRule" id="PRU00504"/>
    </source>
</evidence>
<feature type="compositionally biased region" description="Low complexity" evidence="5">
    <location>
        <begin position="99"/>
        <end position="120"/>
    </location>
</feature>
<dbReference type="Proteomes" id="UP000816034">
    <property type="component" value="Unassembled WGS sequence"/>
</dbReference>
<reference evidence="7 8" key="1">
    <citation type="journal article" date="2018" name="BMC Genomics">
        <title>The genome of Naegleria lovaniensis, the basis for a comparative approach to unravel pathogenicity factors of the human pathogenic amoeba N. fowleri.</title>
        <authorList>
            <person name="Liechti N."/>
            <person name="Schurch N."/>
            <person name="Bruggmann R."/>
            <person name="Wittwer M."/>
        </authorList>
    </citation>
    <scope>NUCLEOTIDE SEQUENCE [LARGE SCALE GENOMIC DNA]</scope>
    <source>
        <strain evidence="7 8">ATCC 30569</strain>
    </source>
</reference>
<feature type="repeat" description="NHL" evidence="3">
    <location>
        <begin position="620"/>
        <end position="657"/>
    </location>
</feature>
<dbReference type="Gene3D" id="2.120.10.30">
    <property type="entry name" value="TolB, C-terminal domain"/>
    <property type="match status" value="2"/>
</dbReference>
<dbReference type="EMBL" id="PYSW02000032">
    <property type="protein sequence ID" value="KAG2378468.1"/>
    <property type="molecule type" value="Genomic_DNA"/>
</dbReference>
<dbReference type="InterPro" id="IPR050952">
    <property type="entry name" value="TRIM-NHL_E3_ligases"/>
</dbReference>
<evidence type="ECO:0000259" key="6">
    <source>
        <dbReference type="PROSITE" id="PS50119"/>
    </source>
</evidence>
<dbReference type="GO" id="GO:0043161">
    <property type="term" value="P:proteasome-mediated ubiquitin-dependent protein catabolic process"/>
    <property type="evidence" value="ECO:0007669"/>
    <property type="project" value="TreeGrafter"/>
</dbReference>
<dbReference type="Gene3D" id="3.30.160.60">
    <property type="entry name" value="Classic Zinc Finger"/>
    <property type="match status" value="1"/>
</dbReference>
<dbReference type="PROSITE" id="PS51125">
    <property type="entry name" value="NHL"/>
    <property type="match status" value="2"/>
</dbReference>
<dbReference type="InterPro" id="IPR011042">
    <property type="entry name" value="6-blade_b-propeller_TolB-like"/>
</dbReference>
<evidence type="ECO:0000313" key="7">
    <source>
        <dbReference type="EMBL" id="KAG2378468.1"/>
    </source>
</evidence>